<evidence type="ECO:0000313" key="3">
    <source>
        <dbReference type="Proteomes" id="UP000649617"/>
    </source>
</evidence>
<dbReference type="OrthoDB" id="428639at2759"/>
<name>A0A812MBV2_SYMPI</name>
<dbReference type="AlphaFoldDB" id="A0A812MBV2"/>
<gene>
    <name evidence="2" type="ORF">SPIL2461_LOCUS5624</name>
</gene>
<feature type="non-terminal residue" evidence="2">
    <location>
        <position position="197"/>
    </location>
</feature>
<evidence type="ECO:0000313" key="2">
    <source>
        <dbReference type="EMBL" id="CAE7263828.1"/>
    </source>
</evidence>
<sequence length="197" mass="22111">TLKTKIRLLLPKILPPMVLCEKMDNLQHICKLLDEESLPSFFTPNLPFVLSEIASLPANRVAASLTFLISRVYRNSVNAESLSAAFLGKTLVLILWECARLPSERLNRALAVLTNMAQALQTHGAYRLGEERKRPDPPAAERSAKKRRAGDKEVKVIDVAGDSRGVPPEVLQIMERNVLHVLDIFAILLDRRSPKWQ</sequence>
<accession>A0A812MBV2</accession>
<feature type="region of interest" description="Disordered" evidence="1">
    <location>
        <begin position="124"/>
        <end position="149"/>
    </location>
</feature>
<proteinExistence type="predicted"/>
<reference evidence="2" key="1">
    <citation type="submission" date="2021-02" db="EMBL/GenBank/DDBJ databases">
        <authorList>
            <person name="Dougan E. K."/>
            <person name="Rhodes N."/>
            <person name="Thang M."/>
            <person name="Chan C."/>
        </authorList>
    </citation>
    <scope>NUCLEOTIDE SEQUENCE</scope>
</reference>
<organism evidence="2 3">
    <name type="scientific">Symbiodinium pilosum</name>
    <name type="common">Dinoflagellate</name>
    <dbReference type="NCBI Taxonomy" id="2952"/>
    <lineage>
        <taxon>Eukaryota</taxon>
        <taxon>Sar</taxon>
        <taxon>Alveolata</taxon>
        <taxon>Dinophyceae</taxon>
        <taxon>Suessiales</taxon>
        <taxon>Symbiodiniaceae</taxon>
        <taxon>Symbiodinium</taxon>
    </lineage>
</organism>
<comment type="caution">
    <text evidence="2">The sequence shown here is derived from an EMBL/GenBank/DDBJ whole genome shotgun (WGS) entry which is preliminary data.</text>
</comment>
<dbReference type="EMBL" id="CAJNIZ010008062">
    <property type="protein sequence ID" value="CAE7263828.1"/>
    <property type="molecule type" value="Genomic_DNA"/>
</dbReference>
<evidence type="ECO:0000256" key="1">
    <source>
        <dbReference type="SAM" id="MobiDB-lite"/>
    </source>
</evidence>
<keyword evidence="3" id="KW-1185">Reference proteome</keyword>
<protein>
    <submittedName>
        <fullName evidence="2">Uncharacterized protein</fullName>
    </submittedName>
</protein>
<dbReference type="Proteomes" id="UP000649617">
    <property type="component" value="Unassembled WGS sequence"/>
</dbReference>
<feature type="non-terminal residue" evidence="2">
    <location>
        <position position="1"/>
    </location>
</feature>